<dbReference type="GO" id="GO:0097681">
    <property type="term" value="P:double-strand break repair via alternative nonhomologous end joining"/>
    <property type="evidence" value="ECO:0007669"/>
    <property type="project" value="TreeGrafter"/>
</dbReference>
<name>A0A0D6LH49_9BILA</name>
<evidence type="ECO:0000313" key="10">
    <source>
        <dbReference type="Proteomes" id="UP000054495"/>
    </source>
</evidence>
<keyword evidence="3" id="KW-0548">Nucleotidyltransferase</keyword>
<evidence type="ECO:0000256" key="3">
    <source>
        <dbReference type="ARBA" id="ARBA00022695"/>
    </source>
</evidence>
<dbReference type="Pfam" id="PF24055">
    <property type="entry name" value="POL3_N"/>
    <property type="match status" value="1"/>
</dbReference>
<organism evidence="9 10">
    <name type="scientific">Ancylostoma ceylanicum</name>
    <dbReference type="NCBI Taxonomy" id="53326"/>
    <lineage>
        <taxon>Eukaryota</taxon>
        <taxon>Metazoa</taxon>
        <taxon>Ecdysozoa</taxon>
        <taxon>Nematoda</taxon>
        <taxon>Chromadorea</taxon>
        <taxon>Rhabditida</taxon>
        <taxon>Rhabditina</taxon>
        <taxon>Rhabditomorpha</taxon>
        <taxon>Strongyloidea</taxon>
        <taxon>Ancylostomatidae</taxon>
        <taxon>Ancylostomatinae</taxon>
        <taxon>Ancylostoma</taxon>
    </lineage>
</organism>
<evidence type="ECO:0000313" key="9">
    <source>
        <dbReference type="EMBL" id="EPB71395.1"/>
    </source>
</evidence>
<feature type="region of interest" description="Disordered" evidence="7">
    <location>
        <begin position="279"/>
        <end position="316"/>
    </location>
</feature>
<dbReference type="Gene3D" id="3.30.342.10">
    <property type="entry name" value="DNA Polymerase, chain B, domain 1"/>
    <property type="match status" value="1"/>
</dbReference>
<evidence type="ECO:0000256" key="1">
    <source>
        <dbReference type="ARBA" id="ARBA00012417"/>
    </source>
</evidence>
<evidence type="ECO:0000256" key="7">
    <source>
        <dbReference type="SAM" id="MobiDB-lite"/>
    </source>
</evidence>
<dbReference type="PROSITE" id="PS00447">
    <property type="entry name" value="DNA_POLYMERASE_A"/>
    <property type="match status" value="1"/>
</dbReference>
<dbReference type="InterPro" id="IPR002298">
    <property type="entry name" value="DNA_polymerase_A"/>
</dbReference>
<keyword evidence="4 9" id="KW-0239">DNA-directed DNA polymerase</keyword>
<dbReference type="Gene3D" id="3.30.420.10">
    <property type="entry name" value="Ribonuclease H-like superfamily/Ribonuclease H"/>
    <property type="match status" value="1"/>
</dbReference>
<evidence type="ECO:0000259" key="8">
    <source>
        <dbReference type="SMART" id="SM00482"/>
    </source>
</evidence>
<dbReference type="GO" id="GO:0042575">
    <property type="term" value="C:DNA polymerase complex"/>
    <property type="evidence" value="ECO:0007669"/>
    <property type="project" value="UniProtKB-ARBA"/>
</dbReference>
<reference evidence="9 10" key="1">
    <citation type="submission" date="2013-05" db="EMBL/GenBank/DDBJ databases">
        <title>Draft genome of the parasitic nematode Anyclostoma ceylanicum.</title>
        <authorList>
            <person name="Mitreva M."/>
        </authorList>
    </citation>
    <scope>NUCLEOTIDE SEQUENCE [LARGE SCALE GENOMIC DNA]</scope>
</reference>
<feature type="region of interest" description="Disordered" evidence="7">
    <location>
        <begin position="1186"/>
        <end position="1211"/>
    </location>
</feature>
<dbReference type="GO" id="GO:0006261">
    <property type="term" value="P:DNA-templated DNA replication"/>
    <property type="evidence" value="ECO:0007669"/>
    <property type="project" value="InterPro"/>
</dbReference>
<dbReference type="GO" id="GO:0003887">
    <property type="term" value="F:DNA-directed DNA polymerase activity"/>
    <property type="evidence" value="ECO:0007669"/>
    <property type="project" value="UniProtKB-KW"/>
</dbReference>
<dbReference type="GO" id="GO:0003677">
    <property type="term" value="F:DNA binding"/>
    <property type="evidence" value="ECO:0007669"/>
    <property type="project" value="InterPro"/>
</dbReference>
<keyword evidence="6" id="KW-0175">Coiled coil</keyword>
<sequence length="1551" mass="173597">MMVVYKCCVTVNKGTACSRRNDAWQVICRERGYQYWMSDNSSDGLNEWLFGEPRMRLEEAAELLRERASDAVKEHLRSLGLNMESVTGLSQSPRAATAAAENGLAPANLPTSAMDIDKKDVVSADLVGPADKFLSPVPPKKPDRSCVRVAEGSSGETAEFVDSILEENSIDLFSESMEELTIDAQKPDRRLSMVVPDEQDGEIDDLESSLLKVSMICDKENEEPNTADDVTDSFPEACLKPSTSKDRVFTSADSGYTSMSCSSPLLSRQVLYDFTNSSPFSRAPPHPSHKRTRETVVANSPSCASPLGKASRLERASPSVSTAAELDIDDVCRTESAWNYFMQRSSLWTKVGVALAVKRQGSSESDAVHGISFCTRDGTPHYVPLSEEYFPGNETEEALCPSSTPSQSISLQERISCVSSILQSCEVSFVDALRDCHLLWKAFKQKVPKPVCVSYLAFLAHFRSGDRPLSIRELTAKFQWEFDAQRLLRMNPRIAAAVQSYLAARLVDRLSPLVVTCSSEGSLKLEVQSLRVVNSMCLCGFLFDATQCSSLVQKLKERTEQLEQECFELAGRNFNLDSPSQVAEVLFSRLKLPHPGGATSKKHMSTNKSILEQMKAQHPIVEKILLYRRLRHAIGQCIVPLQRFVSSDGFVRSRCDMFTSTGRILCLEPNVQTVPKDALIDGIGLRHLFRAQEGCVLISADYSQLELRVLAHLSGDSSLIAHLSDDRDIFMELSAKWHVSRDTVKKLCYGIIYGMGGKALSETLKKTVEEGNNLMQSFFQSFPKVRMYINSTKEKAATAGFVTTFLGRRRVTCSAKGRQEDIARDDRQSINYAIQGTASEIFKKALVKLEDTRQGATRIVLTIHDEIVVECAAEEEERKKACVHVHGFLPYMLMRVGGNFTPTLEQRMKDKINRLIQREFAINQNQEEKQTTGNFVYRIEPMMRKSIYGYHEEMEQFVKIYFLNPMHRARMRLSSSFRLFTALSKEVDEFPVMQPFEAHTPFVLQFFIDNSIFGMDEIAFKRIQYRVGHQCDSQDRIFGELTVADVIKNTSLLSPVAPITSCAVECDAMASDIMNKQLHSANVHSCNPGLEYIWREEAARCAAQGRKLEDTFNNYTPRPHWKAKSEVDLLTRLEEVARVVRADGGASPEESFATQPAYDPTVPEHLAIDRDEDLDSTIAWTQELTEVASGDAKPEEEQKEEPQEGSDEEDNIAAEEEIMMTQRLESRNAEQNPKELRGNASQRTSAPSAPSASDVTTVFEDASLRPMPMNASLDGTALLSTSTNAEEAEDVDLSEIAFLSAASLELLVLTGASMPDPQLDPVLGFSFCLVSDVCRTSSPSCHIFVTTLPAKLITDDLSVVPDEHSLFEKLEELVKKSDPDILFGYDTVRLSWGYILRRATVIGFKTPLDRHYDLSEDVEPPCGRLLRAVWRILRSELQLRAYDRATAVLSVLRRKLPILDDRALCAEVFAVEKPKHSAVAKYINKLSLLNIALLSEINWFLKTAEMARVYGIQFHEVWSRGSQLRVESMMFRLAHTQGYVLPSVTVSQRIK</sequence>
<dbReference type="PANTHER" id="PTHR10133:SF62">
    <property type="entry name" value="DNA POLYMERASE THETA"/>
    <property type="match status" value="1"/>
</dbReference>
<protein>
    <recommendedName>
        <fullName evidence="1">DNA-directed DNA polymerase</fullName>
        <ecNumber evidence="1">2.7.7.7</ecNumber>
    </recommendedName>
</protein>
<dbReference type="InterPro" id="IPR043502">
    <property type="entry name" value="DNA/RNA_pol_sf"/>
</dbReference>
<dbReference type="InterPro" id="IPR001098">
    <property type="entry name" value="DNA-dir_DNA_pol_A_palm_dom"/>
</dbReference>
<keyword evidence="10" id="KW-1185">Reference proteome</keyword>
<gene>
    <name evidence="9" type="ORF">ANCCEY_09528</name>
</gene>
<dbReference type="EMBL" id="KE125114">
    <property type="protein sequence ID" value="EPB71395.1"/>
    <property type="molecule type" value="Genomic_DNA"/>
</dbReference>
<evidence type="ECO:0000256" key="2">
    <source>
        <dbReference type="ARBA" id="ARBA00022679"/>
    </source>
</evidence>
<dbReference type="InterPro" id="IPR036397">
    <property type="entry name" value="RNaseH_sf"/>
</dbReference>
<comment type="catalytic activity">
    <reaction evidence="5">
        <text>DNA(n) + a 2'-deoxyribonucleoside 5'-triphosphate = DNA(n+1) + diphosphate</text>
        <dbReference type="Rhea" id="RHEA:22508"/>
        <dbReference type="Rhea" id="RHEA-COMP:17339"/>
        <dbReference type="Rhea" id="RHEA-COMP:17340"/>
        <dbReference type="ChEBI" id="CHEBI:33019"/>
        <dbReference type="ChEBI" id="CHEBI:61560"/>
        <dbReference type="ChEBI" id="CHEBI:173112"/>
        <dbReference type="EC" id="2.7.7.7"/>
    </reaction>
</comment>
<dbReference type="Gene3D" id="1.20.1060.10">
    <property type="entry name" value="Taq DNA Polymerase, Chain T, domain 4"/>
    <property type="match status" value="1"/>
</dbReference>
<proteinExistence type="predicted"/>
<feature type="compositionally biased region" description="Basic and acidic residues" evidence="7">
    <location>
        <begin position="1192"/>
        <end position="1202"/>
    </location>
</feature>
<dbReference type="Gene3D" id="3.30.70.370">
    <property type="match status" value="1"/>
</dbReference>
<feature type="domain" description="DNA-directed DNA polymerase family A palm" evidence="8">
    <location>
        <begin position="682"/>
        <end position="875"/>
    </location>
</feature>
<dbReference type="Pfam" id="PF00476">
    <property type="entry name" value="DNA_pol_A"/>
    <property type="match status" value="1"/>
</dbReference>
<keyword evidence="2" id="KW-0808">Transferase</keyword>
<feature type="region of interest" description="Disordered" evidence="7">
    <location>
        <begin position="1227"/>
        <end position="1254"/>
    </location>
</feature>
<evidence type="ECO:0000256" key="6">
    <source>
        <dbReference type="SAM" id="Coils"/>
    </source>
</evidence>
<dbReference type="PRINTS" id="PR00868">
    <property type="entry name" value="DNAPOLI"/>
</dbReference>
<dbReference type="Proteomes" id="UP000054495">
    <property type="component" value="Unassembled WGS sequence"/>
</dbReference>
<feature type="coiled-coil region" evidence="6">
    <location>
        <begin position="545"/>
        <end position="572"/>
    </location>
</feature>
<feature type="compositionally biased region" description="Basic and acidic residues" evidence="7">
    <location>
        <begin position="1227"/>
        <end position="1237"/>
    </location>
</feature>
<dbReference type="Gene3D" id="1.10.150.20">
    <property type="entry name" value="5' to 3' exonuclease, C-terminal subdomain"/>
    <property type="match status" value="1"/>
</dbReference>
<dbReference type="SUPFAM" id="SSF53098">
    <property type="entry name" value="Ribonuclease H-like"/>
    <property type="match status" value="1"/>
</dbReference>
<dbReference type="PANTHER" id="PTHR10133">
    <property type="entry name" value="DNA POLYMERASE I"/>
    <property type="match status" value="1"/>
</dbReference>
<dbReference type="EC" id="2.7.7.7" evidence="1"/>
<evidence type="ECO:0000256" key="5">
    <source>
        <dbReference type="ARBA" id="ARBA00049244"/>
    </source>
</evidence>
<accession>A0A0D6LH49</accession>
<dbReference type="SMART" id="SM00482">
    <property type="entry name" value="POLAc"/>
    <property type="match status" value="1"/>
</dbReference>
<dbReference type="InterPro" id="IPR012337">
    <property type="entry name" value="RNaseH-like_sf"/>
</dbReference>
<dbReference type="InterPro" id="IPR056435">
    <property type="entry name" value="DPOD/Z_N"/>
</dbReference>
<evidence type="ECO:0000256" key="4">
    <source>
        <dbReference type="ARBA" id="ARBA00022932"/>
    </source>
</evidence>
<dbReference type="SUPFAM" id="SSF56672">
    <property type="entry name" value="DNA/RNA polymerases"/>
    <property type="match status" value="1"/>
</dbReference>
<feature type="compositionally biased region" description="Polar residues" evidence="7">
    <location>
        <begin position="1239"/>
        <end position="1254"/>
    </location>
</feature>
<dbReference type="InterPro" id="IPR019760">
    <property type="entry name" value="DNA-dir_DNA_pol_A_CS"/>
</dbReference>